<feature type="signal peptide" evidence="1">
    <location>
        <begin position="1"/>
        <end position="25"/>
    </location>
</feature>
<feature type="chain" id="PRO_5045207632" evidence="1">
    <location>
        <begin position="26"/>
        <end position="281"/>
    </location>
</feature>
<organism evidence="3 4">
    <name type="scientific">Gillisia lutea</name>
    <dbReference type="NCBI Taxonomy" id="2909668"/>
    <lineage>
        <taxon>Bacteria</taxon>
        <taxon>Pseudomonadati</taxon>
        <taxon>Bacteroidota</taxon>
        <taxon>Flavobacteriia</taxon>
        <taxon>Flavobacteriales</taxon>
        <taxon>Flavobacteriaceae</taxon>
        <taxon>Gillisia</taxon>
    </lineage>
</organism>
<evidence type="ECO:0000259" key="2">
    <source>
        <dbReference type="Pfam" id="PF10988"/>
    </source>
</evidence>
<gene>
    <name evidence="3" type="ORF">L1I30_07690</name>
</gene>
<evidence type="ECO:0000256" key="1">
    <source>
        <dbReference type="SAM" id="SignalP"/>
    </source>
</evidence>
<evidence type="ECO:0000313" key="4">
    <source>
        <dbReference type="Proteomes" id="UP001179363"/>
    </source>
</evidence>
<accession>A0ABS9EF91</accession>
<reference evidence="3" key="1">
    <citation type="submission" date="2022-01" db="EMBL/GenBank/DDBJ databases">
        <title>Gillisia lutea sp. nov., isolated from marine plastic residues from the Malvarosa beach (Valencia, Spain).</title>
        <authorList>
            <person name="Vidal-Verdu A."/>
            <person name="Molina-Menor E."/>
            <person name="Satari L."/>
            <person name="Pascual J."/>
            <person name="Pereto J."/>
            <person name="Porcar M."/>
        </authorList>
    </citation>
    <scope>NUCLEOTIDE SEQUENCE</scope>
    <source>
        <strain evidence="3">M10.2A</strain>
    </source>
</reference>
<dbReference type="Gene3D" id="2.160.20.120">
    <property type="match status" value="1"/>
</dbReference>
<proteinExistence type="predicted"/>
<name>A0ABS9EF91_9FLAO</name>
<feature type="domain" description="Putative auto-transporter adhesin head GIN" evidence="2">
    <location>
        <begin position="48"/>
        <end position="163"/>
    </location>
</feature>
<keyword evidence="1" id="KW-0732">Signal</keyword>
<comment type="caution">
    <text evidence="3">The sequence shown here is derived from an EMBL/GenBank/DDBJ whole genome shotgun (WGS) entry which is preliminary data.</text>
</comment>
<dbReference type="InterPro" id="IPR021255">
    <property type="entry name" value="DUF2807"/>
</dbReference>
<dbReference type="RefSeq" id="WP_236133696.1">
    <property type="nucleotide sequence ID" value="NZ_JAKGTH010000008.1"/>
</dbReference>
<evidence type="ECO:0000313" key="3">
    <source>
        <dbReference type="EMBL" id="MCF4101543.1"/>
    </source>
</evidence>
<dbReference type="Proteomes" id="UP001179363">
    <property type="component" value="Unassembled WGS sequence"/>
</dbReference>
<feature type="domain" description="Putative auto-transporter adhesin head GIN" evidence="2">
    <location>
        <begin position="167"/>
        <end position="265"/>
    </location>
</feature>
<dbReference type="Pfam" id="PF10988">
    <property type="entry name" value="DUF2807"/>
    <property type="match status" value="2"/>
</dbReference>
<sequence>MIIKKTTQIKIVLVTAMLISSIGYAQKRDKIKGNKEVVSVSEKIDKGFNKLEVNDNFELTLSQGNDNNYILTTDKNLVDVIQFHVKDSTLIISSSSEIQSSKRLEIFLTVENLQSMIFRDDVKVIGRGVFTSDTLNIEGFNSSRFILDINATTINIAMQKNSDGDLKIKSTNLNVIMNDRTDLDTYITAENIGVTLNDSAQFKAEGEAEISNFDLKDGAELKAKELRVGTVILNTSNSSDVYVNATNTLELYAEGKSNVYVYGNPKMDIKGFSEKSKIIKK</sequence>
<keyword evidence="4" id="KW-1185">Reference proteome</keyword>
<protein>
    <submittedName>
        <fullName evidence="3">DUF2807 domain-containing protein</fullName>
    </submittedName>
</protein>
<dbReference type="EMBL" id="JAKGTH010000008">
    <property type="protein sequence ID" value="MCF4101543.1"/>
    <property type="molecule type" value="Genomic_DNA"/>
</dbReference>